<dbReference type="PANTHER" id="PTHR37813:SF1">
    <property type="entry name" value="FELS-2 PROPHAGE PROTEIN"/>
    <property type="match status" value="1"/>
</dbReference>
<feature type="transmembrane region" description="Helical" evidence="3">
    <location>
        <begin position="963"/>
        <end position="990"/>
    </location>
</feature>
<dbReference type="InterPro" id="IPR016024">
    <property type="entry name" value="ARM-type_fold"/>
</dbReference>
<evidence type="ECO:0000256" key="1">
    <source>
        <dbReference type="ARBA" id="ARBA00022612"/>
    </source>
</evidence>
<dbReference type="InterPro" id="IPR010090">
    <property type="entry name" value="Phage_tape_meas"/>
</dbReference>
<protein>
    <submittedName>
        <fullName evidence="5">Tail tape measure protein</fullName>
    </submittedName>
</protein>
<keyword evidence="2" id="KW-0175">Coiled coil</keyword>
<keyword evidence="6" id="KW-1185">Reference proteome</keyword>
<keyword evidence="3" id="KW-0812">Transmembrane</keyword>
<dbReference type="Pfam" id="PF10145">
    <property type="entry name" value="PhageMin_Tail"/>
    <property type="match status" value="1"/>
</dbReference>
<gene>
    <name evidence="5" type="ORF">BW47_07685</name>
</gene>
<dbReference type="RefSeq" id="WP_012057655.1">
    <property type="nucleotide sequence ID" value="NZ_CP007389.1"/>
</dbReference>
<dbReference type="SUPFAM" id="SSF48371">
    <property type="entry name" value="ARM repeat"/>
    <property type="match status" value="1"/>
</dbReference>
<sequence length="1120" mass="124632">MPKQETLGVVIKASDSASPVLRTVSRNLDTFQKKIDNVRKNLQQFSSAINTALKYTVAFTGALAGAVSASTYFAAKVEKSFQNARTMMKMTGEQAREMQKQLINLSVATGKPLDELNNALYMLGSAGVEAKDSLNVLKATAVSSIAGATDLTTTFQSAISIINAYGLSIDKLTTVYAMQFEAVKKGLLTYEELARDFGQLIPAARNLGVGLKEALAGYTALTTAGFRSSEAANAAEGAFMDMLQQADKFKELGINLYDANGKFVGLTKVVEQFRKKLEGLTDDEKRAFLQQLALSETGSRALLTWINNYEKFEDVLSGIKGDTEALNEAYQLQTQSVSYLLDKLKASLGALNMTLFNAVRSGVIDFLSKLIAGIRQLTKWIDENKETVGKAVWALLRLGATLIGILISLKLFTQIAQIGTFLLRPFTLALIGAVTALYMLWKSKNEGKDFADFLQWLFNLMVNIFIKLLNWIQSIDWENIWKGVKDVFGWLWNGLTKGFKTVWDWTVTGLEKLWDIMSWIGEKAWEGIETAWDWLVNGVDWLWENVLQPLGTGIWETLKTTWDWIVNGLTWLWDNILQPIGQAIWETISSTWEWTVSDIEWLWENVLKPIGEGTWEALQTTWDWIIQGLEFIKEIMKYFGGLVQTTWEIAVKISGDVIDFFKKGFEKQGEIELKKQEMAKEIMDDKQTPWWMKILAWMGLFYQPGYAEGGYTGNGGKHEPAGIVHKGEYVVPAWMVKKYPSMVSVLEKIRTRGYNKGGIVDAIISYFTDGGIANDVKTVAGTLKQIADIIKKTGPESAEALKIIAEKIGEQQQDAKKSKSKLQMLIDMVRGAVAKYYQANKGLFDTFINAIKVAQAATPQLTWLKDLGTALVKTAKTGSLAGFDILAPFKTTIEGFKGLGSSLGSLFESILGKLGPMLATLENVMQLLDPIGVVVQGIMEVLGTVINRALEPFVKILQIFGRLLGTLLLPLLEPFLGLLQAFANILVWAYNTVIVPIARGFYIAFAMIVNAFNWLYNMVSDVVRALTFGFVNMGKRAVKSWEQITKEAEEKIGKINISDENFGAEITQTYTANVTRSGPETVNIYQYFQNSNFLDSAEAFKEMVVKAVREALEEGTLVIT</sequence>
<proteinExistence type="predicted"/>
<organism evidence="5 6">
    <name type="scientific">Thermosipho melanesiensis</name>
    <dbReference type="NCBI Taxonomy" id="46541"/>
    <lineage>
        <taxon>Bacteria</taxon>
        <taxon>Thermotogati</taxon>
        <taxon>Thermotogota</taxon>
        <taxon>Thermotogae</taxon>
        <taxon>Thermotogales</taxon>
        <taxon>Fervidobacteriaceae</taxon>
        <taxon>Thermosipho</taxon>
    </lineage>
</organism>
<accession>A0ABN4UYS6</accession>
<evidence type="ECO:0000259" key="4">
    <source>
        <dbReference type="Pfam" id="PF10145"/>
    </source>
</evidence>
<dbReference type="Proteomes" id="UP000185490">
    <property type="component" value="Chromosome"/>
</dbReference>
<feature type="transmembrane region" description="Helical" evidence="3">
    <location>
        <begin position="391"/>
        <end position="409"/>
    </location>
</feature>
<evidence type="ECO:0000256" key="2">
    <source>
        <dbReference type="SAM" id="Coils"/>
    </source>
</evidence>
<name>A0ABN4UYS6_9BACT</name>
<evidence type="ECO:0000313" key="5">
    <source>
        <dbReference type="EMBL" id="APT74371.1"/>
    </source>
</evidence>
<keyword evidence="3" id="KW-1133">Transmembrane helix</keyword>
<reference evidence="5 6" key="1">
    <citation type="submission" date="2014-02" db="EMBL/GenBank/DDBJ databases">
        <title>Diversity of Thermotogales isolates from hydrothermal vents.</title>
        <authorList>
            <person name="Haverkamp T.H.A."/>
            <person name="Lossouarn J."/>
            <person name="Geslin C."/>
            <person name="Nesbo C.L."/>
        </authorList>
    </citation>
    <scope>NUCLEOTIDE SEQUENCE [LARGE SCALE GENOMIC DNA]</scope>
    <source>
        <strain evidence="5 6">431</strain>
    </source>
</reference>
<feature type="coiled-coil region" evidence="2">
    <location>
        <begin position="21"/>
        <end position="48"/>
    </location>
</feature>
<keyword evidence="1" id="KW-1188">Viral release from host cell</keyword>
<dbReference type="NCBIfam" id="TIGR01760">
    <property type="entry name" value="tape_meas_TP901"/>
    <property type="match status" value="1"/>
</dbReference>
<evidence type="ECO:0000313" key="6">
    <source>
        <dbReference type="Proteomes" id="UP000185490"/>
    </source>
</evidence>
<feature type="transmembrane region" description="Helical" evidence="3">
    <location>
        <begin position="421"/>
        <end position="441"/>
    </location>
</feature>
<dbReference type="EMBL" id="CP007389">
    <property type="protein sequence ID" value="APT74371.1"/>
    <property type="molecule type" value="Genomic_DNA"/>
</dbReference>
<feature type="transmembrane region" description="Helical" evidence="3">
    <location>
        <begin position="453"/>
        <end position="472"/>
    </location>
</feature>
<keyword evidence="3" id="KW-0472">Membrane</keyword>
<dbReference type="PANTHER" id="PTHR37813">
    <property type="entry name" value="FELS-2 PROPHAGE PROTEIN"/>
    <property type="match status" value="1"/>
</dbReference>
<feature type="transmembrane region" description="Helical" evidence="3">
    <location>
        <begin position="996"/>
        <end position="1016"/>
    </location>
</feature>
<feature type="domain" description="Phage tail tape measure protein" evidence="4">
    <location>
        <begin position="100"/>
        <end position="292"/>
    </location>
</feature>
<evidence type="ECO:0000256" key="3">
    <source>
        <dbReference type="SAM" id="Phobius"/>
    </source>
</evidence>